<organism evidence="2 3">
    <name type="scientific">Vitis vinifera</name>
    <name type="common">Grape</name>
    <dbReference type="NCBI Taxonomy" id="29760"/>
    <lineage>
        <taxon>Eukaryota</taxon>
        <taxon>Viridiplantae</taxon>
        <taxon>Streptophyta</taxon>
        <taxon>Embryophyta</taxon>
        <taxon>Tracheophyta</taxon>
        <taxon>Spermatophyta</taxon>
        <taxon>Magnoliopsida</taxon>
        <taxon>eudicotyledons</taxon>
        <taxon>Gunneridae</taxon>
        <taxon>Pentapetalae</taxon>
        <taxon>rosids</taxon>
        <taxon>Vitales</taxon>
        <taxon>Vitaceae</taxon>
        <taxon>Viteae</taxon>
        <taxon>Vitis</taxon>
    </lineage>
</organism>
<reference evidence="2 3" key="1">
    <citation type="journal article" date="2018" name="PLoS Genet.">
        <title>Population sequencing reveals clonal diversity and ancestral inbreeding in the grapevine cultivar Chardonnay.</title>
        <authorList>
            <person name="Roach M.J."/>
            <person name="Johnson D.L."/>
            <person name="Bohlmann J."/>
            <person name="van Vuuren H.J."/>
            <person name="Jones S.J."/>
            <person name="Pretorius I.S."/>
            <person name="Schmidt S.A."/>
            <person name="Borneman A.R."/>
        </authorList>
    </citation>
    <scope>NUCLEOTIDE SEQUENCE [LARGE SCALE GENOMIC DNA]</scope>
    <source>
        <strain evidence="3">cv. Chardonnay</strain>
        <tissue evidence="2">Leaf</tissue>
    </source>
</reference>
<keyword evidence="1" id="KW-1133">Transmembrane helix</keyword>
<keyword evidence="1" id="KW-0812">Transmembrane</keyword>
<gene>
    <name evidence="2" type="ORF">CK203_076685</name>
</gene>
<comment type="caution">
    <text evidence="2">The sequence shown here is derived from an EMBL/GenBank/DDBJ whole genome shotgun (WGS) entry which is preliminary data.</text>
</comment>
<dbReference type="Proteomes" id="UP000288805">
    <property type="component" value="Unassembled WGS sequence"/>
</dbReference>
<feature type="transmembrane region" description="Helical" evidence="1">
    <location>
        <begin position="6"/>
        <end position="25"/>
    </location>
</feature>
<accession>A0A438EPV1</accession>
<evidence type="ECO:0000313" key="2">
    <source>
        <dbReference type="EMBL" id="RVW49648.1"/>
    </source>
</evidence>
<protein>
    <submittedName>
        <fullName evidence="2">Uncharacterized protein</fullName>
    </submittedName>
</protein>
<name>A0A438EPV1_VITVI</name>
<keyword evidence="1" id="KW-0472">Membrane</keyword>
<evidence type="ECO:0000313" key="3">
    <source>
        <dbReference type="Proteomes" id="UP000288805"/>
    </source>
</evidence>
<dbReference type="EMBL" id="QGNW01001221">
    <property type="protein sequence ID" value="RVW49648.1"/>
    <property type="molecule type" value="Genomic_DNA"/>
</dbReference>
<evidence type="ECO:0000256" key="1">
    <source>
        <dbReference type="SAM" id="Phobius"/>
    </source>
</evidence>
<sequence length="57" mass="6305">MGFIIFISYVFYYGLSSVSLCSVIVRKILTRSLATVRGALKEFGVKSELNLAVTWVG</sequence>
<dbReference type="AlphaFoldDB" id="A0A438EPV1"/>
<proteinExistence type="predicted"/>